<name>A0ABQ3IAE3_9PSEU</name>
<keyword evidence="7" id="KW-1185">Reference proteome</keyword>
<evidence type="ECO:0000256" key="1">
    <source>
        <dbReference type="ARBA" id="ARBA00009437"/>
    </source>
</evidence>
<dbReference type="Gene3D" id="3.40.190.10">
    <property type="entry name" value="Periplasmic binding protein-like II"/>
    <property type="match status" value="2"/>
</dbReference>
<dbReference type="Pfam" id="PF00126">
    <property type="entry name" value="HTH_1"/>
    <property type="match status" value="1"/>
</dbReference>
<keyword evidence="4" id="KW-0804">Transcription</keyword>
<evidence type="ECO:0000313" key="7">
    <source>
        <dbReference type="Proteomes" id="UP000605897"/>
    </source>
</evidence>
<evidence type="ECO:0000313" key="6">
    <source>
        <dbReference type="EMBL" id="GHE76700.1"/>
    </source>
</evidence>
<organism evidence="6 7">
    <name type="scientific">Amycolatopsis deserti</name>
    <dbReference type="NCBI Taxonomy" id="185696"/>
    <lineage>
        <taxon>Bacteria</taxon>
        <taxon>Bacillati</taxon>
        <taxon>Actinomycetota</taxon>
        <taxon>Actinomycetes</taxon>
        <taxon>Pseudonocardiales</taxon>
        <taxon>Pseudonocardiaceae</taxon>
        <taxon>Amycolatopsis</taxon>
    </lineage>
</organism>
<proteinExistence type="inferred from homology"/>
<dbReference type="InterPro" id="IPR000847">
    <property type="entry name" value="LysR_HTH_N"/>
</dbReference>
<reference evidence="7" key="1">
    <citation type="journal article" date="2019" name="Int. J. Syst. Evol. Microbiol.">
        <title>The Global Catalogue of Microorganisms (GCM) 10K type strain sequencing project: providing services to taxonomists for standard genome sequencing and annotation.</title>
        <authorList>
            <consortium name="The Broad Institute Genomics Platform"/>
            <consortium name="The Broad Institute Genome Sequencing Center for Infectious Disease"/>
            <person name="Wu L."/>
            <person name="Ma J."/>
        </authorList>
    </citation>
    <scope>NUCLEOTIDE SEQUENCE [LARGE SCALE GENOMIC DNA]</scope>
    <source>
        <strain evidence="7">CGMCC 4.7677</strain>
    </source>
</reference>
<sequence>MDSPSEQCDPTTGFVQFFLTATMWDASTGAVRMFQAVGMYDVRRLVLIRDLAEHGTLGAVSELHGITTSAVSQQLRALEQEVGGALLRRDGRVLRLTRAGQVLVRHAAKVLQALDEAESAVAAAQGSTSGTVTLVGFRTALIALAAPLLGHLRERHPELGLRLVTAIRDPALAALRTGEADLAITYHYSFRSPSVPGGVESEFLMADPLVLLAPPERHAAVADDGLRSLAEADWIAAGEGAPSIDSLLHNCRLAGFSPQIAHRIDNFGDMARLVEAGAGVTIVPRLAVPPELSHLVASPLEHGTRQISVSYRPGTTRRPVVAAVLHAVRRVVGLLPRRA</sequence>
<dbReference type="PROSITE" id="PS50931">
    <property type="entry name" value="HTH_LYSR"/>
    <property type="match status" value="1"/>
</dbReference>
<dbReference type="SUPFAM" id="SSF53850">
    <property type="entry name" value="Periplasmic binding protein-like II"/>
    <property type="match status" value="1"/>
</dbReference>
<evidence type="ECO:0000256" key="3">
    <source>
        <dbReference type="ARBA" id="ARBA00023125"/>
    </source>
</evidence>
<feature type="domain" description="HTH lysR-type" evidence="5">
    <location>
        <begin position="40"/>
        <end position="97"/>
    </location>
</feature>
<dbReference type="PANTHER" id="PTHR30419">
    <property type="entry name" value="HTH-TYPE TRANSCRIPTIONAL REGULATOR YBHD"/>
    <property type="match status" value="1"/>
</dbReference>
<dbReference type="Pfam" id="PF03466">
    <property type="entry name" value="LysR_substrate"/>
    <property type="match status" value="1"/>
</dbReference>
<dbReference type="SUPFAM" id="SSF46785">
    <property type="entry name" value="Winged helix' DNA-binding domain"/>
    <property type="match status" value="1"/>
</dbReference>
<dbReference type="Gene3D" id="1.10.10.10">
    <property type="entry name" value="Winged helix-like DNA-binding domain superfamily/Winged helix DNA-binding domain"/>
    <property type="match status" value="1"/>
</dbReference>
<protein>
    <submittedName>
        <fullName evidence="6">LysR family transcriptional regulator</fullName>
    </submittedName>
</protein>
<gene>
    <name evidence="6" type="ORF">GCM10017786_02300</name>
</gene>
<evidence type="ECO:0000259" key="5">
    <source>
        <dbReference type="PROSITE" id="PS50931"/>
    </source>
</evidence>
<evidence type="ECO:0000256" key="4">
    <source>
        <dbReference type="ARBA" id="ARBA00023163"/>
    </source>
</evidence>
<dbReference type="InterPro" id="IPR036388">
    <property type="entry name" value="WH-like_DNA-bd_sf"/>
</dbReference>
<dbReference type="InterPro" id="IPR050950">
    <property type="entry name" value="HTH-type_LysR_regulators"/>
</dbReference>
<dbReference type="InterPro" id="IPR005119">
    <property type="entry name" value="LysR_subst-bd"/>
</dbReference>
<keyword evidence="3" id="KW-0238">DNA-binding</keyword>
<keyword evidence="2" id="KW-0805">Transcription regulation</keyword>
<dbReference type="EMBL" id="BNAU01000001">
    <property type="protein sequence ID" value="GHE76700.1"/>
    <property type="molecule type" value="Genomic_DNA"/>
</dbReference>
<dbReference type="PANTHER" id="PTHR30419:SF8">
    <property type="entry name" value="NITROGEN ASSIMILATION TRANSCRIPTIONAL ACTIVATOR-RELATED"/>
    <property type="match status" value="1"/>
</dbReference>
<comment type="similarity">
    <text evidence="1">Belongs to the LysR transcriptional regulatory family.</text>
</comment>
<accession>A0ABQ3IAE3</accession>
<comment type="caution">
    <text evidence="6">The sequence shown here is derived from an EMBL/GenBank/DDBJ whole genome shotgun (WGS) entry which is preliminary data.</text>
</comment>
<dbReference type="InterPro" id="IPR036390">
    <property type="entry name" value="WH_DNA-bd_sf"/>
</dbReference>
<evidence type="ECO:0000256" key="2">
    <source>
        <dbReference type="ARBA" id="ARBA00023015"/>
    </source>
</evidence>
<dbReference type="Proteomes" id="UP000605897">
    <property type="component" value="Unassembled WGS sequence"/>
</dbReference>